<dbReference type="Pfam" id="PF18511">
    <property type="entry name" value="F-box_5"/>
    <property type="match status" value="1"/>
</dbReference>
<dbReference type="SUPFAM" id="SSF52047">
    <property type="entry name" value="RNI-like"/>
    <property type="match status" value="1"/>
</dbReference>
<dbReference type="SMART" id="SM00367">
    <property type="entry name" value="LRR_CC"/>
    <property type="match status" value="4"/>
</dbReference>
<evidence type="ECO:0000256" key="1">
    <source>
        <dbReference type="ARBA" id="ARBA00023294"/>
    </source>
</evidence>
<proteinExistence type="predicted"/>
<organism evidence="4 5">
    <name type="scientific">Castanea mollissima</name>
    <name type="common">Chinese chestnut</name>
    <dbReference type="NCBI Taxonomy" id="60419"/>
    <lineage>
        <taxon>Eukaryota</taxon>
        <taxon>Viridiplantae</taxon>
        <taxon>Streptophyta</taxon>
        <taxon>Embryophyta</taxon>
        <taxon>Tracheophyta</taxon>
        <taxon>Spermatophyta</taxon>
        <taxon>Magnoliopsida</taxon>
        <taxon>eudicotyledons</taxon>
        <taxon>Gunneridae</taxon>
        <taxon>Pentapetalae</taxon>
        <taxon>rosids</taxon>
        <taxon>fabids</taxon>
        <taxon>Fagales</taxon>
        <taxon>Fagaceae</taxon>
        <taxon>Castanea</taxon>
    </lineage>
</organism>
<keyword evidence="1" id="KW-0927">Auxin signaling pathway</keyword>
<feature type="domain" description="F-box" evidence="3">
    <location>
        <begin position="27"/>
        <end position="68"/>
    </location>
</feature>
<dbReference type="InterPro" id="IPR041567">
    <property type="entry name" value="COI1_F-box"/>
</dbReference>
<keyword evidence="5" id="KW-1185">Reference proteome</keyword>
<comment type="caution">
    <text evidence="4">The sequence shown here is derived from an EMBL/GenBank/DDBJ whole genome shotgun (WGS) entry which is preliminary data.</text>
</comment>
<dbReference type="GO" id="GO:0009734">
    <property type="term" value="P:auxin-activated signaling pathway"/>
    <property type="evidence" value="ECO:0007669"/>
    <property type="project" value="UniProtKB-KW"/>
</dbReference>
<feature type="region of interest" description="Disordered" evidence="2">
    <location>
        <begin position="1"/>
        <end position="26"/>
    </location>
</feature>
<evidence type="ECO:0000313" key="5">
    <source>
        <dbReference type="Proteomes" id="UP000737018"/>
    </source>
</evidence>
<dbReference type="Pfam" id="PF13516">
    <property type="entry name" value="LRR_6"/>
    <property type="match status" value="1"/>
</dbReference>
<evidence type="ECO:0000313" key="4">
    <source>
        <dbReference type="EMBL" id="KAF3958585.1"/>
    </source>
</evidence>
<evidence type="ECO:0000256" key="2">
    <source>
        <dbReference type="SAM" id="MobiDB-lite"/>
    </source>
</evidence>
<dbReference type="InterPro" id="IPR006553">
    <property type="entry name" value="Leu-rich_rpt_Cys-con_subtyp"/>
</dbReference>
<dbReference type="Proteomes" id="UP000737018">
    <property type="component" value="Unassembled WGS sequence"/>
</dbReference>
<sequence>MNLKRKNPNPDPSSPDSDESTQLSSPFPDEVLERVLSLLNSRKDRNSVSLVCKDWYDAERWSRTHVFIGNCYSVSPEILTRRFPNIRSVTLKGKPRFSDFDLVPPKWGACVHSWLLVFATKYHFLEELRLKRMTVSDESLKFLALSFPNFKALSLLSCDGFSTDGLASITTHCKNLTELDIQENDIDDKSGKWLSCFPENFMSLEVLNFANLNSDVNFEALERLVSRCKSLRVLKVNENITLEQLQRLLVLAPHLREVGTGSLLQELTPHQHSELKSAFSNCKNLNILSGFTEVTSIFLPVLYPACTNLTFLNLSYAVLQSDELSNLLIHCPLLQRLWVLDSVEDEGLEAVGSNCPLLEELRVFPAADPHEDEIVHGNCPDFTHFRLCIMNPRQPDYQTVSGFLTDLTFEYIGKYAKNLETLSVAFAGSSDWGMECVLKGCPKLRKLEIRDCPFGNAALLSSFRKYESMRSLWMSGCKVTMNGCRLLAQEMPRLNVEVIKECGNDDCQADKLYVYRSVAGPRKDAPPFVLTL</sequence>
<name>A0A8J4VJ97_9ROSI</name>
<evidence type="ECO:0000259" key="3">
    <source>
        <dbReference type="SMART" id="SM00256"/>
    </source>
</evidence>
<accession>A0A8J4VJ97</accession>
<dbReference type="InterPro" id="IPR001810">
    <property type="entry name" value="F-box_dom"/>
</dbReference>
<gene>
    <name evidence="4" type="ORF">CMV_016526</name>
</gene>
<dbReference type="GO" id="GO:0031146">
    <property type="term" value="P:SCF-dependent proteasomal ubiquitin-dependent protein catabolic process"/>
    <property type="evidence" value="ECO:0007669"/>
    <property type="project" value="TreeGrafter"/>
</dbReference>
<dbReference type="InterPro" id="IPR001611">
    <property type="entry name" value="Leu-rich_rpt"/>
</dbReference>
<dbReference type="Gene3D" id="3.80.10.10">
    <property type="entry name" value="Ribonuclease Inhibitor"/>
    <property type="match status" value="1"/>
</dbReference>
<dbReference type="PANTHER" id="PTHR16134">
    <property type="entry name" value="F-BOX/TPR REPEAT PROTEIN POF3"/>
    <property type="match status" value="1"/>
</dbReference>
<dbReference type="CDD" id="cd22159">
    <property type="entry name" value="F-box_AtTIR1-like"/>
    <property type="match status" value="1"/>
</dbReference>
<dbReference type="Pfam" id="PF18791">
    <property type="entry name" value="Transp_inhibit"/>
    <property type="match status" value="1"/>
</dbReference>
<dbReference type="SUPFAM" id="SSF81383">
    <property type="entry name" value="F-box domain"/>
    <property type="match status" value="1"/>
</dbReference>
<dbReference type="AlphaFoldDB" id="A0A8J4VJ97"/>
<dbReference type="EMBL" id="JRKL02002525">
    <property type="protein sequence ID" value="KAF3958585.1"/>
    <property type="molecule type" value="Genomic_DNA"/>
</dbReference>
<dbReference type="InterPro" id="IPR036047">
    <property type="entry name" value="F-box-like_dom_sf"/>
</dbReference>
<reference evidence="4" key="1">
    <citation type="submission" date="2020-03" db="EMBL/GenBank/DDBJ databases">
        <title>Castanea mollissima Vanexum genome sequencing.</title>
        <authorList>
            <person name="Staton M."/>
        </authorList>
    </citation>
    <scope>NUCLEOTIDE SEQUENCE</scope>
    <source>
        <tissue evidence="4">Leaf</tissue>
    </source>
</reference>
<dbReference type="FunFam" id="1.20.1280.50:FF:000006">
    <property type="entry name" value="Transport inhibitor response 1"/>
    <property type="match status" value="1"/>
</dbReference>
<dbReference type="PANTHER" id="PTHR16134:SF148">
    <property type="entry name" value="S-PHASE KINASE-ASSOCIATED PROTEIN 2, ISOFORM A"/>
    <property type="match status" value="1"/>
</dbReference>
<dbReference type="OrthoDB" id="423607at2759"/>
<dbReference type="InterPro" id="IPR041101">
    <property type="entry name" value="Transp_inhibit"/>
</dbReference>
<dbReference type="SMART" id="SM00256">
    <property type="entry name" value="FBOX"/>
    <property type="match status" value="1"/>
</dbReference>
<dbReference type="Gene3D" id="1.20.1280.50">
    <property type="match status" value="1"/>
</dbReference>
<protein>
    <recommendedName>
        <fullName evidence="3">F-box domain-containing protein</fullName>
    </recommendedName>
</protein>
<dbReference type="InterPro" id="IPR032675">
    <property type="entry name" value="LRR_dom_sf"/>
</dbReference>
<dbReference type="GO" id="GO:0019005">
    <property type="term" value="C:SCF ubiquitin ligase complex"/>
    <property type="evidence" value="ECO:0007669"/>
    <property type="project" value="TreeGrafter"/>
</dbReference>